<evidence type="ECO:0000313" key="3">
    <source>
        <dbReference type="Proteomes" id="UP000837857"/>
    </source>
</evidence>
<name>A0ABN8I7B8_9NEOP</name>
<feature type="region of interest" description="Disordered" evidence="1">
    <location>
        <begin position="127"/>
        <end position="149"/>
    </location>
</feature>
<keyword evidence="3" id="KW-1185">Reference proteome</keyword>
<evidence type="ECO:0000313" key="2">
    <source>
        <dbReference type="EMBL" id="CAH2044739.1"/>
    </source>
</evidence>
<dbReference type="EMBL" id="OW152828">
    <property type="protein sequence ID" value="CAH2044739.1"/>
    <property type="molecule type" value="Genomic_DNA"/>
</dbReference>
<feature type="region of interest" description="Disordered" evidence="1">
    <location>
        <begin position="37"/>
        <end position="113"/>
    </location>
</feature>
<organism evidence="2 3">
    <name type="scientific">Iphiclides podalirius</name>
    <name type="common">scarce swallowtail</name>
    <dbReference type="NCBI Taxonomy" id="110791"/>
    <lineage>
        <taxon>Eukaryota</taxon>
        <taxon>Metazoa</taxon>
        <taxon>Ecdysozoa</taxon>
        <taxon>Arthropoda</taxon>
        <taxon>Hexapoda</taxon>
        <taxon>Insecta</taxon>
        <taxon>Pterygota</taxon>
        <taxon>Neoptera</taxon>
        <taxon>Endopterygota</taxon>
        <taxon>Lepidoptera</taxon>
        <taxon>Glossata</taxon>
        <taxon>Ditrysia</taxon>
        <taxon>Papilionoidea</taxon>
        <taxon>Papilionidae</taxon>
        <taxon>Papilioninae</taxon>
        <taxon>Iphiclides</taxon>
    </lineage>
</organism>
<feature type="compositionally biased region" description="Basic residues" evidence="1">
    <location>
        <begin position="91"/>
        <end position="110"/>
    </location>
</feature>
<feature type="compositionally biased region" description="Basic and acidic residues" evidence="1">
    <location>
        <begin position="130"/>
        <end position="149"/>
    </location>
</feature>
<feature type="non-terminal residue" evidence="2">
    <location>
        <position position="1"/>
    </location>
</feature>
<protein>
    <submittedName>
        <fullName evidence="2">Uncharacterized protein</fullName>
    </submittedName>
</protein>
<evidence type="ECO:0000256" key="1">
    <source>
        <dbReference type="SAM" id="MobiDB-lite"/>
    </source>
</evidence>
<dbReference type="Proteomes" id="UP000837857">
    <property type="component" value="Chromosome 16"/>
</dbReference>
<sequence length="149" mass="17195">MLAQRTLRAGRGTFQLAPGVLKFDVLTAPRRRRRLPALSRARRGPSSLSLAPHHTRDSRFCYPESRPENRRVDLTMERSGPVRRDSASIAKRPRKKGGKKERQKRIKCLKQRASDRNGFLRAVQIRNVRKPCEDGNLDKKENTRGKRTQ</sequence>
<reference evidence="2" key="1">
    <citation type="submission" date="2022-03" db="EMBL/GenBank/DDBJ databases">
        <authorList>
            <person name="Martin H S."/>
        </authorList>
    </citation>
    <scope>NUCLEOTIDE SEQUENCE</scope>
</reference>
<feature type="compositionally biased region" description="Basic and acidic residues" evidence="1">
    <location>
        <begin position="54"/>
        <end position="86"/>
    </location>
</feature>
<gene>
    <name evidence="2" type="ORF">IPOD504_LOCUS4766</name>
</gene>
<proteinExistence type="predicted"/>
<accession>A0ABN8I7B8</accession>